<dbReference type="Proteomes" id="UP000054538">
    <property type="component" value="Unassembled WGS sequence"/>
</dbReference>
<dbReference type="InParanoid" id="A0A0D0CZ83"/>
<dbReference type="AlphaFoldDB" id="A0A0D0CZ83"/>
<gene>
    <name evidence="1" type="ORF">PAXRUDRAFT_21560</name>
</gene>
<sequence length="54" mass="5734">MPSVSQNAKFANDVGVTIRKHQGVSPPFRPSPQSIPQASALELIATPINPLLDP</sequence>
<organism evidence="1 2">
    <name type="scientific">Paxillus rubicundulus Ve08.2h10</name>
    <dbReference type="NCBI Taxonomy" id="930991"/>
    <lineage>
        <taxon>Eukaryota</taxon>
        <taxon>Fungi</taxon>
        <taxon>Dikarya</taxon>
        <taxon>Basidiomycota</taxon>
        <taxon>Agaricomycotina</taxon>
        <taxon>Agaricomycetes</taxon>
        <taxon>Agaricomycetidae</taxon>
        <taxon>Boletales</taxon>
        <taxon>Paxilineae</taxon>
        <taxon>Paxillaceae</taxon>
        <taxon>Paxillus</taxon>
    </lineage>
</organism>
<reference evidence="2" key="2">
    <citation type="submission" date="2015-01" db="EMBL/GenBank/DDBJ databases">
        <title>Evolutionary Origins and Diversification of the Mycorrhizal Mutualists.</title>
        <authorList>
            <consortium name="DOE Joint Genome Institute"/>
            <consortium name="Mycorrhizal Genomics Consortium"/>
            <person name="Kohler A."/>
            <person name="Kuo A."/>
            <person name="Nagy L.G."/>
            <person name="Floudas D."/>
            <person name="Copeland A."/>
            <person name="Barry K.W."/>
            <person name="Cichocki N."/>
            <person name="Veneault-Fourrey C."/>
            <person name="LaButti K."/>
            <person name="Lindquist E.A."/>
            <person name="Lipzen A."/>
            <person name="Lundell T."/>
            <person name="Morin E."/>
            <person name="Murat C."/>
            <person name="Riley R."/>
            <person name="Ohm R."/>
            <person name="Sun H."/>
            <person name="Tunlid A."/>
            <person name="Henrissat B."/>
            <person name="Grigoriev I.V."/>
            <person name="Hibbett D.S."/>
            <person name="Martin F."/>
        </authorList>
    </citation>
    <scope>NUCLEOTIDE SEQUENCE [LARGE SCALE GENOMIC DNA]</scope>
    <source>
        <strain evidence="2">Ve08.2h10</strain>
    </source>
</reference>
<dbReference type="EMBL" id="KN830419">
    <property type="protein sequence ID" value="KIK72804.1"/>
    <property type="molecule type" value="Genomic_DNA"/>
</dbReference>
<evidence type="ECO:0000313" key="2">
    <source>
        <dbReference type="Proteomes" id="UP000054538"/>
    </source>
</evidence>
<protein>
    <submittedName>
        <fullName evidence="1">Uncharacterized protein</fullName>
    </submittedName>
</protein>
<evidence type="ECO:0000313" key="1">
    <source>
        <dbReference type="EMBL" id="KIK72804.1"/>
    </source>
</evidence>
<name>A0A0D0CZ83_9AGAM</name>
<reference evidence="1 2" key="1">
    <citation type="submission" date="2014-04" db="EMBL/GenBank/DDBJ databases">
        <authorList>
            <consortium name="DOE Joint Genome Institute"/>
            <person name="Kuo A."/>
            <person name="Kohler A."/>
            <person name="Jargeat P."/>
            <person name="Nagy L.G."/>
            <person name="Floudas D."/>
            <person name="Copeland A."/>
            <person name="Barry K.W."/>
            <person name="Cichocki N."/>
            <person name="Veneault-Fourrey C."/>
            <person name="LaButti K."/>
            <person name="Lindquist E.A."/>
            <person name="Lipzen A."/>
            <person name="Lundell T."/>
            <person name="Morin E."/>
            <person name="Murat C."/>
            <person name="Sun H."/>
            <person name="Tunlid A."/>
            <person name="Henrissat B."/>
            <person name="Grigoriev I.V."/>
            <person name="Hibbett D.S."/>
            <person name="Martin F."/>
            <person name="Nordberg H.P."/>
            <person name="Cantor M.N."/>
            <person name="Hua S.X."/>
        </authorList>
    </citation>
    <scope>NUCLEOTIDE SEQUENCE [LARGE SCALE GENOMIC DNA]</scope>
    <source>
        <strain evidence="1 2">Ve08.2h10</strain>
    </source>
</reference>
<dbReference type="HOGENOM" id="CLU_3051023_0_0_1"/>
<proteinExistence type="predicted"/>
<accession>A0A0D0CZ83</accession>
<keyword evidence="2" id="KW-1185">Reference proteome</keyword>